<name>Q2JYN1_RHIEC</name>
<keyword evidence="1" id="KW-0614">Plasmid</keyword>
<gene>
    <name evidence="1" type="ordered locus">RHE_PF00415</name>
</gene>
<reference evidence="1 2" key="1">
    <citation type="journal article" date="2006" name="Proc. Natl. Acad. Sci. U.S.A.">
        <title>The partitioned Rhizobium etli genome: genetic and metabolic redundancy in seven interacting replicons.</title>
        <authorList>
            <person name="Gonzalez V."/>
            <person name="Santamaria R.I."/>
            <person name="Bustos P."/>
            <person name="Hernandez-Gonzalez I."/>
            <person name="Medrano-Soto A."/>
            <person name="Moreno-Hagelsieb G."/>
            <person name="Janga S.C."/>
            <person name="Ramirez M.A."/>
            <person name="Jimenez-Jacinto V."/>
            <person name="Collado-Vides J."/>
            <person name="Davila G."/>
        </authorList>
    </citation>
    <scope>NUCLEOTIDE SEQUENCE [LARGE SCALE GENOMIC DNA]</scope>
    <source>
        <strain evidence="2">ATCC 51251 / DSM 11541 / JCM 21823 / NBRC 15573 / CFN 42</strain>
    </source>
</reference>
<dbReference type="Proteomes" id="UP000001936">
    <property type="component" value="Plasmid p42f"/>
</dbReference>
<geneLocation type="plasmid" evidence="1 2">
    <name>p42f</name>
</geneLocation>
<protein>
    <submittedName>
        <fullName evidence="1">Hypothetical conserved protein</fullName>
    </submittedName>
</protein>
<accession>Q2JYN1</accession>
<dbReference type="OrthoDB" id="7365132at2"/>
<dbReference type="RefSeq" id="WP_011428720.1">
    <property type="nucleotide sequence ID" value="NC_007766.1"/>
</dbReference>
<evidence type="ECO:0000313" key="2">
    <source>
        <dbReference type="Proteomes" id="UP000001936"/>
    </source>
</evidence>
<dbReference type="HOGENOM" id="CLU_174540_0_0_5"/>
<dbReference type="AlphaFoldDB" id="Q2JYN1"/>
<evidence type="ECO:0000313" key="1">
    <source>
        <dbReference type="EMBL" id="ABC94305.1"/>
    </source>
</evidence>
<dbReference type="EMBL" id="CP000138">
    <property type="protein sequence ID" value="ABC94305.1"/>
    <property type="molecule type" value="Genomic_DNA"/>
</dbReference>
<proteinExistence type="predicted"/>
<dbReference type="KEGG" id="ret:RHE_PF00415"/>
<organism evidence="1 2">
    <name type="scientific">Rhizobium etli (strain ATCC 51251 / DSM 11541 / JCM 21823 / NBRC 15573 / CFN 42)</name>
    <dbReference type="NCBI Taxonomy" id="347834"/>
    <lineage>
        <taxon>Bacteria</taxon>
        <taxon>Pseudomonadati</taxon>
        <taxon>Pseudomonadota</taxon>
        <taxon>Alphaproteobacteria</taxon>
        <taxon>Hyphomicrobiales</taxon>
        <taxon>Rhizobiaceae</taxon>
        <taxon>Rhizobium/Agrobacterium group</taxon>
        <taxon>Rhizobium</taxon>
    </lineage>
</organism>
<sequence length="91" mass="9719">MSSEAIGADRFLALVAAAQDRDIGLTSIQAGLLVAAELGIASDSRSFARMLGIAHALVLRDLGALAERGDMVEIVKRDARTMRVHYRLAVL</sequence>
<keyword evidence="2" id="KW-1185">Reference proteome</keyword>